<dbReference type="EMBL" id="CP016172">
    <property type="protein sequence ID" value="ANN80550.1"/>
    <property type="molecule type" value="Genomic_DNA"/>
</dbReference>
<evidence type="ECO:0008006" key="4">
    <source>
        <dbReference type="Google" id="ProtNLM"/>
    </source>
</evidence>
<protein>
    <recommendedName>
        <fullName evidence="4">Lipoprotein</fullName>
    </recommendedName>
</protein>
<sequence>MRALLVLCALVLAGCAGVPPTPVASADLGLPRRVHVTLQSPGEVRQDALLVVQAEGAHGTRWSLFDPLGMPKARQILQDGQWRNDGFMRPNGEASDMFSAILFAWTPVAALPSAYAGEDWRDTATPDGGRERVMNELCGTRWRVTWRQGAAADTFTITTGGGSTWRVEPLKDTP</sequence>
<dbReference type="STRING" id="463014.BAU07_16440"/>
<evidence type="ECO:0000313" key="3">
    <source>
        <dbReference type="Proteomes" id="UP000091926"/>
    </source>
</evidence>
<accession>A0A193GL11</accession>
<keyword evidence="1" id="KW-0732">Signal</keyword>
<dbReference type="PROSITE" id="PS51257">
    <property type="entry name" value="PROKAR_LIPOPROTEIN"/>
    <property type="match status" value="1"/>
</dbReference>
<reference evidence="2 3" key="1">
    <citation type="submission" date="2016-06" db="EMBL/GenBank/DDBJ databases">
        <title>Complete genome sequences of Bordetella bronchialis and Bordetella flabilis.</title>
        <authorList>
            <person name="LiPuma J.J."/>
            <person name="Spilker T."/>
        </authorList>
    </citation>
    <scope>NUCLEOTIDE SEQUENCE [LARGE SCALE GENOMIC DNA]</scope>
    <source>
        <strain evidence="2 3">AU10664</strain>
    </source>
</reference>
<dbReference type="KEGG" id="bfz:BAU07_16440"/>
<dbReference type="Proteomes" id="UP000091926">
    <property type="component" value="Chromosome"/>
</dbReference>
<dbReference type="OrthoDB" id="8685017at2"/>
<dbReference type="AlphaFoldDB" id="A0A193GL11"/>
<evidence type="ECO:0000313" key="2">
    <source>
        <dbReference type="EMBL" id="ANN80550.1"/>
    </source>
</evidence>
<name>A0A193GL11_9BORD</name>
<gene>
    <name evidence="2" type="ORF">BAU07_16440</name>
</gene>
<evidence type="ECO:0000256" key="1">
    <source>
        <dbReference type="SAM" id="SignalP"/>
    </source>
</evidence>
<keyword evidence="3" id="KW-1185">Reference proteome</keyword>
<proteinExistence type="predicted"/>
<feature type="chain" id="PRO_5008259100" description="Lipoprotein" evidence="1">
    <location>
        <begin position="25"/>
        <end position="174"/>
    </location>
</feature>
<organism evidence="2 3">
    <name type="scientific">Bordetella flabilis</name>
    <dbReference type="NCBI Taxonomy" id="463014"/>
    <lineage>
        <taxon>Bacteria</taxon>
        <taxon>Pseudomonadati</taxon>
        <taxon>Pseudomonadota</taxon>
        <taxon>Betaproteobacteria</taxon>
        <taxon>Burkholderiales</taxon>
        <taxon>Alcaligenaceae</taxon>
        <taxon>Bordetella</taxon>
    </lineage>
</organism>
<feature type="signal peptide" evidence="1">
    <location>
        <begin position="1"/>
        <end position="24"/>
    </location>
</feature>